<keyword evidence="3" id="KW-1185">Reference proteome</keyword>
<dbReference type="Proteomes" id="UP000054653">
    <property type="component" value="Unassembled WGS sequence"/>
</dbReference>
<sequence>MFDGSRCRKSFLKKPVFGSKSLPQFRRISRRSCEGFVSPARAEFISALKRSSSDSPYRSRRRRFNVSYGASPAGSNKSSTSGATESAMLKRAVAQTELPLARTIDADYVAKKAVI</sequence>
<evidence type="ECO:0000256" key="1">
    <source>
        <dbReference type="SAM" id="MobiDB-lite"/>
    </source>
</evidence>
<reference evidence="2 3" key="1">
    <citation type="submission" date="2015-01" db="EMBL/GenBank/DDBJ databases">
        <title>Evolution of Trichinella species and genotypes.</title>
        <authorList>
            <person name="Korhonen P.K."/>
            <person name="Edoardo P."/>
            <person name="Giuseppe L.R."/>
            <person name="Gasser R.B."/>
        </authorList>
    </citation>
    <scope>NUCLEOTIDE SEQUENCE [LARGE SCALE GENOMIC DNA]</scope>
    <source>
        <strain evidence="2">ISS120</strain>
    </source>
</reference>
<name>A0A0V1CRP3_TRIBR</name>
<organism evidence="2 3">
    <name type="scientific">Trichinella britovi</name>
    <name type="common">Parasitic roundworm</name>
    <dbReference type="NCBI Taxonomy" id="45882"/>
    <lineage>
        <taxon>Eukaryota</taxon>
        <taxon>Metazoa</taxon>
        <taxon>Ecdysozoa</taxon>
        <taxon>Nematoda</taxon>
        <taxon>Enoplea</taxon>
        <taxon>Dorylaimia</taxon>
        <taxon>Trichinellida</taxon>
        <taxon>Trichinellidae</taxon>
        <taxon>Trichinella</taxon>
    </lineage>
</organism>
<feature type="region of interest" description="Disordered" evidence="1">
    <location>
        <begin position="65"/>
        <end position="85"/>
    </location>
</feature>
<protein>
    <submittedName>
        <fullName evidence="2">Uncharacterized protein</fullName>
    </submittedName>
</protein>
<evidence type="ECO:0000313" key="3">
    <source>
        <dbReference type="Proteomes" id="UP000054653"/>
    </source>
</evidence>
<feature type="compositionally biased region" description="Polar residues" evidence="1">
    <location>
        <begin position="73"/>
        <end position="84"/>
    </location>
</feature>
<dbReference type="AlphaFoldDB" id="A0A0V1CRP3"/>
<evidence type="ECO:0000313" key="2">
    <source>
        <dbReference type="EMBL" id="KRY51931.1"/>
    </source>
</evidence>
<gene>
    <name evidence="2" type="ORF">T03_3614</name>
</gene>
<comment type="caution">
    <text evidence="2">The sequence shown here is derived from an EMBL/GenBank/DDBJ whole genome shotgun (WGS) entry which is preliminary data.</text>
</comment>
<proteinExistence type="predicted"/>
<dbReference type="EMBL" id="JYDI01000114">
    <property type="protein sequence ID" value="KRY51931.1"/>
    <property type="molecule type" value="Genomic_DNA"/>
</dbReference>
<accession>A0A0V1CRP3</accession>